<accession>A0AAD6S302</accession>
<gene>
    <name evidence="3" type="ORF">C8F04DRAFT_975021</name>
</gene>
<keyword evidence="4" id="KW-1185">Reference proteome</keyword>
<evidence type="ECO:0000313" key="4">
    <source>
        <dbReference type="Proteomes" id="UP001218188"/>
    </source>
</evidence>
<reference evidence="3" key="1">
    <citation type="submission" date="2023-03" db="EMBL/GenBank/DDBJ databases">
        <title>Massive genome expansion in bonnet fungi (Mycena s.s.) driven by repeated elements and novel gene families across ecological guilds.</title>
        <authorList>
            <consortium name="Lawrence Berkeley National Laboratory"/>
            <person name="Harder C.B."/>
            <person name="Miyauchi S."/>
            <person name="Viragh M."/>
            <person name="Kuo A."/>
            <person name="Thoen E."/>
            <person name="Andreopoulos B."/>
            <person name="Lu D."/>
            <person name="Skrede I."/>
            <person name="Drula E."/>
            <person name="Henrissat B."/>
            <person name="Morin E."/>
            <person name="Kohler A."/>
            <person name="Barry K."/>
            <person name="LaButti K."/>
            <person name="Morin E."/>
            <person name="Salamov A."/>
            <person name="Lipzen A."/>
            <person name="Mereny Z."/>
            <person name="Hegedus B."/>
            <person name="Baldrian P."/>
            <person name="Stursova M."/>
            <person name="Weitz H."/>
            <person name="Taylor A."/>
            <person name="Grigoriev I.V."/>
            <person name="Nagy L.G."/>
            <person name="Martin F."/>
            <person name="Kauserud H."/>
        </authorList>
    </citation>
    <scope>NUCLEOTIDE SEQUENCE</scope>
    <source>
        <strain evidence="3">CBHHK200</strain>
    </source>
</reference>
<dbReference type="EMBL" id="JARJCM010000280">
    <property type="protein sequence ID" value="KAJ7019934.1"/>
    <property type="molecule type" value="Genomic_DNA"/>
</dbReference>
<name>A0AAD6S302_9AGAR</name>
<protein>
    <submittedName>
        <fullName evidence="3">Uncharacterized protein</fullName>
    </submittedName>
</protein>
<feature type="region of interest" description="Disordered" evidence="2">
    <location>
        <begin position="1"/>
        <end position="31"/>
    </location>
</feature>
<organism evidence="3 4">
    <name type="scientific">Mycena alexandri</name>
    <dbReference type="NCBI Taxonomy" id="1745969"/>
    <lineage>
        <taxon>Eukaryota</taxon>
        <taxon>Fungi</taxon>
        <taxon>Dikarya</taxon>
        <taxon>Basidiomycota</taxon>
        <taxon>Agaricomycotina</taxon>
        <taxon>Agaricomycetes</taxon>
        <taxon>Agaricomycetidae</taxon>
        <taxon>Agaricales</taxon>
        <taxon>Marasmiineae</taxon>
        <taxon>Mycenaceae</taxon>
        <taxon>Mycena</taxon>
    </lineage>
</organism>
<evidence type="ECO:0000256" key="2">
    <source>
        <dbReference type="SAM" id="MobiDB-lite"/>
    </source>
</evidence>
<proteinExistence type="predicted"/>
<comment type="caution">
    <text evidence="3">The sequence shown here is derived from an EMBL/GenBank/DDBJ whole genome shotgun (WGS) entry which is preliminary data.</text>
</comment>
<feature type="coiled-coil region" evidence="1">
    <location>
        <begin position="202"/>
        <end position="229"/>
    </location>
</feature>
<dbReference type="AlphaFoldDB" id="A0AAD6S302"/>
<dbReference type="Proteomes" id="UP001218188">
    <property type="component" value="Unassembled WGS sequence"/>
</dbReference>
<keyword evidence="1" id="KW-0175">Coiled coil</keyword>
<evidence type="ECO:0000256" key="1">
    <source>
        <dbReference type="SAM" id="Coils"/>
    </source>
</evidence>
<sequence>MGSDATEPASSQTHREGPANVDTSDDESGGRAVAVIRTNGARTRVRISKRNPVYGVVEGAMRGANTFDIVRTKMLRPMITSRVEASARFLRSASEIIERRLSNESGCWLYFSAQHLFATEPFLHYASPRILKEAKKDVEQITNHFNRVFHTLIAARNEDSKEMHKKLLAAQEKETTTQNALAASQSAEREATLTAATSQRQLELQAQEMEAQRLELEMWKARLKVAEQRRSDSSTS</sequence>
<evidence type="ECO:0000313" key="3">
    <source>
        <dbReference type="EMBL" id="KAJ7019934.1"/>
    </source>
</evidence>